<protein>
    <recommendedName>
        <fullName evidence="5">HTH tetR-type domain-containing protein</fullName>
    </recommendedName>
</protein>
<name>A0ABQ2KPP6_9NOCA</name>
<dbReference type="SUPFAM" id="SSF46689">
    <property type="entry name" value="Homeodomain-like"/>
    <property type="match status" value="1"/>
</dbReference>
<feature type="domain" description="HTH tetR-type" evidence="5">
    <location>
        <begin position="5"/>
        <end position="65"/>
    </location>
</feature>
<feature type="DNA-binding region" description="H-T-H motif" evidence="4">
    <location>
        <begin position="28"/>
        <end position="47"/>
    </location>
</feature>
<reference evidence="7" key="1">
    <citation type="journal article" date="2019" name="Int. J. Syst. Evol. Microbiol.">
        <title>The Global Catalogue of Microorganisms (GCM) 10K type strain sequencing project: providing services to taxonomists for standard genome sequencing and annotation.</title>
        <authorList>
            <consortium name="The Broad Institute Genomics Platform"/>
            <consortium name="The Broad Institute Genome Sequencing Center for Infectious Disease"/>
            <person name="Wu L."/>
            <person name="Ma J."/>
        </authorList>
    </citation>
    <scope>NUCLEOTIDE SEQUENCE [LARGE SCALE GENOMIC DNA]</scope>
    <source>
        <strain evidence="7">CGMCC 4.7329</strain>
    </source>
</reference>
<dbReference type="InterPro" id="IPR001647">
    <property type="entry name" value="HTH_TetR"/>
</dbReference>
<dbReference type="InterPro" id="IPR050109">
    <property type="entry name" value="HTH-type_TetR-like_transc_reg"/>
</dbReference>
<dbReference type="PROSITE" id="PS50977">
    <property type="entry name" value="HTH_TETR_2"/>
    <property type="match status" value="1"/>
</dbReference>
<proteinExistence type="predicted"/>
<organism evidence="6 7">
    <name type="scientific">Nocardia rhizosphaerihabitans</name>
    <dbReference type="NCBI Taxonomy" id="1691570"/>
    <lineage>
        <taxon>Bacteria</taxon>
        <taxon>Bacillati</taxon>
        <taxon>Actinomycetota</taxon>
        <taxon>Actinomycetes</taxon>
        <taxon>Mycobacteriales</taxon>
        <taxon>Nocardiaceae</taxon>
        <taxon>Nocardia</taxon>
    </lineage>
</organism>
<evidence type="ECO:0000259" key="5">
    <source>
        <dbReference type="PROSITE" id="PS50977"/>
    </source>
</evidence>
<dbReference type="Pfam" id="PF00440">
    <property type="entry name" value="TetR_N"/>
    <property type="match status" value="1"/>
</dbReference>
<keyword evidence="1" id="KW-0805">Transcription regulation</keyword>
<accession>A0ABQ2KPP6</accession>
<dbReference type="Proteomes" id="UP000658127">
    <property type="component" value="Unassembled WGS sequence"/>
</dbReference>
<dbReference type="EMBL" id="BMNE01000005">
    <property type="protein sequence ID" value="GGN88382.1"/>
    <property type="molecule type" value="Genomic_DNA"/>
</dbReference>
<dbReference type="InterPro" id="IPR009057">
    <property type="entry name" value="Homeodomain-like_sf"/>
</dbReference>
<gene>
    <name evidence="6" type="ORF">GCM10011610_45720</name>
</gene>
<evidence type="ECO:0000256" key="4">
    <source>
        <dbReference type="PROSITE-ProRule" id="PRU00335"/>
    </source>
</evidence>
<dbReference type="Gene3D" id="1.10.357.10">
    <property type="entry name" value="Tetracycline Repressor, domain 2"/>
    <property type="match status" value="1"/>
</dbReference>
<evidence type="ECO:0000313" key="6">
    <source>
        <dbReference type="EMBL" id="GGN88382.1"/>
    </source>
</evidence>
<dbReference type="RefSeq" id="WP_189031826.1">
    <property type="nucleotide sequence ID" value="NZ_BMNE01000005.1"/>
</dbReference>
<evidence type="ECO:0000256" key="1">
    <source>
        <dbReference type="ARBA" id="ARBA00023015"/>
    </source>
</evidence>
<dbReference type="PANTHER" id="PTHR30055:SF238">
    <property type="entry name" value="MYCOFACTOCIN BIOSYNTHESIS TRANSCRIPTIONAL REGULATOR MFTR-RELATED"/>
    <property type="match status" value="1"/>
</dbReference>
<keyword evidence="7" id="KW-1185">Reference proteome</keyword>
<keyword evidence="2 4" id="KW-0238">DNA-binding</keyword>
<evidence type="ECO:0000256" key="3">
    <source>
        <dbReference type="ARBA" id="ARBA00023163"/>
    </source>
</evidence>
<comment type="caution">
    <text evidence="6">The sequence shown here is derived from an EMBL/GenBank/DDBJ whole genome shotgun (WGS) entry which is preliminary data.</text>
</comment>
<sequence>MRSAEPGRRALLEAGRTLLSTEDLTRLSVNAIAAQAKMAKGSFYQHWPSREAYFVALHRAFHDHLDDLVSAAIADLAPGLARLTAGITAYLDGCLADPATKGLLVQARTDAGLGTEVAARNATAAALLTTDLVAVGWPDPEPVAVLLVAAIAETALQELDAPGPRPDLREALVRLVDRRND</sequence>
<evidence type="ECO:0000256" key="2">
    <source>
        <dbReference type="ARBA" id="ARBA00023125"/>
    </source>
</evidence>
<evidence type="ECO:0000313" key="7">
    <source>
        <dbReference type="Proteomes" id="UP000658127"/>
    </source>
</evidence>
<dbReference type="PANTHER" id="PTHR30055">
    <property type="entry name" value="HTH-TYPE TRANSCRIPTIONAL REGULATOR RUTR"/>
    <property type="match status" value="1"/>
</dbReference>
<keyword evidence="3" id="KW-0804">Transcription</keyword>